<reference evidence="2" key="1">
    <citation type="journal article" date="2015" name="Proc. Natl. Acad. Sci. U.S.A.">
        <title>Networks of energetic and metabolic interactions define dynamics in microbial communities.</title>
        <authorList>
            <person name="Embree M."/>
            <person name="Liu J.K."/>
            <person name="Al-Bassam M.M."/>
            <person name="Zengler K."/>
        </authorList>
    </citation>
    <scope>NUCLEOTIDE SEQUENCE</scope>
</reference>
<organism evidence="2">
    <name type="scientific">hydrocarbon metagenome</name>
    <dbReference type="NCBI Taxonomy" id="938273"/>
    <lineage>
        <taxon>unclassified sequences</taxon>
        <taxon>metagenomes</taxon>
        <taxon>ecological metagenomes</taxon>
    </lineage>
</organism>
<dbReference type="SUPFAM" id="SSF54593">
    <property type="entry name" value="Glyoxalase/Bleomycin resistance protein/Dihydroxybiphenyl dioxygenase"/>
    <property type="match status" value="1"/>
</dbReference>
<comment type="caution">
    <text evidence="2">The sequence shown here is derived from an EMBL/GenBank/DDBJ whole genome shotgun (WGS) entry which is preliminary data.</text>
</comment>
<dbReference type="Pfam" id="PF00903">
    <property type="entry name" value="Glyoxalase"/>
    <property type="match status" value="1"/>
</dbReference>
<dbReference type="EMBL" id="LNQE01001338">
    <property type="protein sequence ID" value="KUG18985.1"/>
    <property type="molecule type" value="Genomic_DNA"/>
</dbReference>
<evidence type="ECO:0000313" key="2">
    <source>
        <dbReference type="EMBL" id="KUG18985.1"/>
    </source>
</evidence>
<gene>
    <name evidence="2" type="ORF">ASZ90_011301</name>
</gene>
<dbReference type="InterPro" id="IPR029068">
    <property type="entry name" value="Glyas_Bleomycin-R_OHBP_Dase"/>
</dbReference>
<feature type="domain" description="Glyoxalase/fosfomycin resistance/dioxygenase" evidence="1">
    <location>
        <begin position="11"/>
        <end position="116"/>
    </location>
</feature>
<keyword evidence="2" id="KW-0223">Dioxygenase</keyword>
<name>A0A0W8FDK7_9ZZZZ</name>
<dbReference type="AlphaFoldDB" id="A0A0W8FDK7"/>
<sequence length="124" mass="14060">MPKDTDDTRYPDEEEGRDFYVAHFGFDIVFDADWYVQLKHTNGIEIGFMKPGLSNQPGFLHGAYNGKGIIVTYEVGDAVEEYEKAQKIEGLAIVLPYTGEEWGQKHFILKDPAGMFVDIVEQLP</sequence>
<dbReference type="Gene3D" id="3.30.720.110">
    <property type="match status" value="1"/>
</dbReference>
<evidence type="ECO:0000259" key="1">
    <source>
        <dbReference type="Pfam" id="PF00903"/>
    </source>
</evidence>
<dbReference type="InterPro" id="IPR004360">
    <property type="entry name" value="Glyas_Fos-R_dOase_dom"/>
</dbReference>
<proteinExistence type="predicted"/>
<protein>
    <submittedName>
        <fullName evidence="2">Glyoxalase/bleomycin resistance protein/dioxygenase domain</fullName>
    </submittedName>
</protein>
<dbReference type="Gene3D" id="3.30.720.120">
    <property type="match status" value="1"/>
</dbReference>
<keyword evidence="2" id="KW-0560">Oxidoreductase</keyword>
<dbReference type="GO" id="GO:0051213">
    <property type="term" value="F:dioxygenase activity"/>
    <property type="evidence" value="ECO:0007669"/>
    <property type="project" value="UniProtKB-KW"/>
</dbReference>
<accession>A0A0W8FDK7</accession>